<keyword evidence="6" id="KW-1185">Reference proteome</keyword>
<keyword evidence="1" id="KW-1277">Toxin-antitoxin system</keyword>
<dbReference type="GO" id="GO:0004521">
    <property type="term" value="F:RNA endonuclease activity"/>
    <property type="evidence" value="ECO:0007669"/>
    <property type="project" value="TreeGrafter"/>
</dbReference>
<dbReference type="SUPFAM" id="SSF143011">
    <property type="entry name" value="RelE-like"/>
    <property type="match status" value="1"/>
</dbReference>
<evidence type="ECO:0000313" key="6">
    <source>
        <dbReference type="Proteomes" id="UP000235701"/>
    </source>
</evidence>
<feature type="active site" description="Proton donor" evidence="2">
    <location>
        <position position="87"/>
    </location>
</feature>
<dbReference type="RefSeq" id="WP_003143327.1">
    <property type="nucleotide sequence ID" value="NZ_BTRM01000047.1"/>
</dbReference>
<dbReference type="InterPro" id="IPR004386">
    <property type="entry name" value="Toxin_YafQ-like"/>
</dbReference>
<sequence length="91" mass="11028">MKISRTSNFKRDYKKFKKKHYDMDKLAQVIKLIINGEKETLRTQYHDHMLKGQYAGFRELHIEKDWLLVYKVDNDQLILTLIRTGTHDDLF</sequence>
<evidence type="ECO:0000313" key="3">
    <source>
        <dbReference type="EMBL" id="AMC00167.1"/>
    </source>
</evidence>
<dbReference type="Proteomes" id="UP000066986">
    <property type="component" value="Chromosome"/>
</dbReference>
<dbReference type="Proteomes" id="UP000235701">
    <property type="component" value="Unassembled WGS sequence"/>
</dbReference>
<evidence type="ECO:0000256" key="2">
    <source>
        <dbReference type="PIRSR" id="PIRSR006156-1"/>
    </source>
</evidence>
<dbReference type="PANTHER" id="PTHR40588">
    <property type="entry name" value="MRNA INTERFERASE TOXIN YAFQ"/>
    <property type="match status" value="1"/>
</dbReference>
<accession>A0A2N6UDK2</accession>
<organism evidence="4 6">
    <name type="scientific">Aerococcus viridans</name>
    <dbReference type="NCBI Taxonomy" id="1377"/>
    <lineage>
        <taxon>Bacteria</taxon>
        <taxon>Bacillati</taxon>
        <taxon>Bacillota</taxon>
        <taxon>Bacilli</taxon>
        <taxon>Lactobacillales</taxon>
        <taxon>Aerococcaceae</taxon>
        <taxon>Aerococcus</taxon>
    </lineage>
</organism>
<dbReference type="PIRSF" id="PIRSF006156">
    <property type="entry name" value="YafQ"/>
    <property type="match status" value="1"/>
</dbReference>
<dbReference type="NCBIfam" id="TIGR02385">
    <property type="entry name" value="RelE_StbE"/>
    <property type="match status" value="1"/>
</dbReference>
<name>A0A2N6UDK2_9LACT</name>
<reference evidence="5" key="2">
    <citation type="submission" date="2016-01" db="EMBL/GenBank/DDBJ databases">
        <title>Six Aerococcus type strain genome sequencing and assembly using PacBio and Illumina Hiseq.</title>
        <authorList>
            <person name="Carkaci D."/>
            <person name="Dargis R."/>
            <person name="Nielsen X.C."/>
            <person name="Skovgaard O."/>
            <person name="Fuursted K."/>
            <person name="Christensen J.J."/>
        </authorList>
    </citation>
    <scope>NUCLEOTIDE SEQUENCE [LARGE SCALE GENOMIC DNA]</scope>
    <source>
        <strain evidence="5">CCUG4311</strain>
    </source>
</reference>
<reference evidence="3 5" key="1">
    <citation type="journal article" date="2016" name="Genome Announc.">
        <title>Complete Genome Sequences of Aerococcus christensenii CCUG 28831T, Aerococcus sanguinicola CCUG 43001T, Aerococcus urinae CCUG 36881T, Aerococcus urinaeequi CCUG 28094T, Aerococcus urinaehominis CCUG 42038 BT, and Aerococcus viridans CCUG 4311T.</title>
        <authorList>
            <person name="Carkaci D."/>
            <person name="Dargis R."/>
            <person name="Nielsen X.C."/>
            <person name="Skovgaard O."/>
            <person name="Fuursted K."/>
            <person name="Christensen J.J."/>
        </authorList>
    </citation>
    <scope>NUCLEOTIDE SEQUENCE [LARGE SCALE GENOMIC DNA]</scope>
    <source>
        <strain evidence="3 5">CCUG4311</strain>
    </source>
</reference>
<gene>
    <name evidence="3" type="ORF">AWM76_00560</name>
    <name evidence="4" type="ORF">CJ191_05480</name>
</gene>
<dbReference type="Gene3D" id="3.30.2310.20">
    <property type="entry name" value="RelE-like"/>
    <property type="match status" value="1"/>
</dbReference>
<dbReference type="InterPro" id="IPR035093">
    <property type="entry name" value="RelE/ParE_toxin_dom_sf"/>
</dbReference>
<dbReference type="InterPro" id="IPR007712">
    <property type="entry name" value="RelE/ParE_toxin"/>
</dbReference>
<evidence type="ECO:0000313" key="5">
    <source>
        <dbReference type="Proteomes" id="UP000066986"/>
    </source>
</evidence>
<dbReference type="OrthoDB" id="7030467at2"/>
<dbReference type="GeneID" id="32029403"/>
<reference evidence="4 6" key="3">
    <citation type="submission" date="2017-09" db="EMBL/GenBank/DDBJ databases">
        <title>Bacterial strain isolated from the female urinary microbiota.</title>
        <authorList>
            <person name="Thomas-White K."/>
            <person name="Kumar N."/>
            <person name="Forster S."/>
            <person name="Putonti C."/>
            <person name="Lawley T."/>
            <person name="Wolfe A.J."/>
        </authorList>
    </citation>
    <scope>NUCLEOTIDE SEQUENCE [LARGE SCALE GENOMIC DNA]</scope>
    <source>
        <strain evidence="4 6">UMB0240</strain>
    </source>
</reference>
<dbReference type="Pfam" id="PF15738">
    <property type="entry name" value="YafQ_toxin"/>
    <property type="match status" value="1"/>
</dbReference>
<dbReference type="KEGG" id="avs:AWM76_00560"/>
<dbReference type="EMBL" id="CP014164">
    <property type="protein sequence ID" value="AMC00167.1"/>
    <property type="molecule type" value="Genomic_DNA"/>
</dbReference>
<dbReference type="GO" id="GO:0006415">
    <property type="term" value="P:translational termination"/>
    <property type="evidence" value="ECO:0007669"/>
    <property type="project" value="TreeGrafter"/>
</dbReference>
<dbReference type="EMBL" id="PNHQ01000011">
    <property type="protein sequence ID" value="PMC79641.1"/>
    <property type="molecule type" value="Genomic_DNA"/>
</dbReference>
<dbReference type="AlphaFoldDB" id="A0A2N6UDK2"/>
<dbReference type="PANTHER" id="PTHR40588:SF1">
    <property type="entry name" value="MRNA INTERFERASE TOXIN YAFQ"/>
    <property type="match status" value="1"/>
</dbReference>
<proteinExistence type="predicted"/>
<evidence type="ECO:0000313" key="4">
    <source>
        <dbReference type="EMBL" id="PMC79641.1"/>
    </source>
</evidence>
<evidence type="ECO:0000256" key="1">
    <source>
        <dbReference type="ARBA" id="ARBA00022649"/>
    </source>
</evidence>
<protein>
    <submittedName>
        <fullName evidence="3">Addiction module toxin RelE</fullName>
    </submittedName>
    <submittedName>
        <fullName evidence="4">Type II toxin-antitoxin system YafQ family toxin</fullName>
    </submittedName>
</protein>
<dbReference type="GO" id="GO:0006402">
    <property type="term" value="P:mRNA catabolic process"/>
    <property type="evidence" value="ECO:0007669"/>
    <property type="project" value="TreeGrafter"/>
</dbReference>